<sequence length="105" mass="11726">MHRVLSTCTRLSNSFRLLSDTTPVKEEESSSNLKTTSTSITLSPKLDDNGAIYSCVAEHKALSRPLRTNVFLSVLCWWNDRNAFMQNCNGYLTPLKKTGKDGIVT</sequence>
<dbReference type="InterPro" id="IPR036179">
    <property type="entry name" value="Ig-like_dom_sf"/>
</dbReference>
<protein>
    <recommendedName>
        <fullName evidence="3">Ig-like domain-containing protein</fullName>
    </recommendedName>
</protein>
<evidence type="ECO:0000313" key="1">
    <source>
        <dbReference type="EMBL" id="GIX84576.1"/>
    </source>
</evidence>
<accession>A0AAV4NKU2</accession>
<dbReference type="AlphaFoldDB" id="A0AAV4NKU2"/>
<dbReference type="Proteomes" id="UP001054837">
    <property type="component" value="Unassembled WGS sequence"/>
</dbReference>
<reference evidence="1 2" key="1">
    <citation type="submission" date="2021-06" db="EMBL/GenBank/DDBJ databases">
        <title>Caerostris darwini draft genome.</title>
        <authorList>
            <person name="Kono N."/>
            <person name="Arakawa K."/>
        </authorList>
    </citation>
    <scope>NUCLEOTIDE SEQUENCE [LARGE SCALE GENOMIC DNA]</scope>
</reference>
<name>A0AAV4NKU2_9ARAC</name>
<gene>
    <name evidence="1" type="ORF">CDAR_215971</name>
</gene>
<dbReference type="InterPro" id="IPR003006">
    <property type="entry name" value="Ig/MHC_CS"/>
</dbReference>
<comment type="caution">
    <text evidence="1">The sequence shown here is derived from an EMBL/GenBank/DDBJ whole genome shotgun (WGS) entry which is preliminary data.</text>
</comment>
<dbReference type="PROSITE" id="PS00290">
    <property type="entry name" value="IG_MHC"/>
    <property type="match status" value="1"/>
</dbReference>
<evidence type="ECO:0008006" key="3">
    <source>
        <dbReference type="Google" id="ProtNLM"/>
    </source>
</evidence>
<dbReference type="SUPFAM" id="SSF48726">
    <property type="entry name" value="Immunoglobulin"/>
    <property type="match status" value="1"/>
</dbReference>
<evidence type="ECO:0000313" key="2">
    <source>
        <dbReference type="Proteomes" id="UP001054837"/>
    </source>
</evidence>
<dbReference type="Gene3D" id="2.60.40.10">
    <property type="entry name" value="Immunoglobulins"/>
    <property type="match status" value="1"/>
</dbReference>
<dbReference type="InterPro" id="IPR013783">
    <property type="entry name" value="Ig-like_fold"/>
</dbReference>
<keyword evidence="2" id="KW-1185">Reference proteome</keyword>
<organism evidence="1 2">
    <name type="scientific">Caerostris darwini</name>
    <dbReference type="NCBI Taxonomy" id="1538125"/>
    <lineage>
        <taxon>Eukaryota</taxon>
        <taxon>Metazoa</taxon>
        <taxon>Ecdysozoa</taxon>
        <taxon>Arthropoda</taxon>
        <taxon>Chelicerata</taxon>
        <taxon>Arachnida</taxon>
        <taxon>Araneae</taxon>
        <taxon>Araneomorphae</taxon>
        <taxon>Entelegynae</taxon>
        <taxon>Araneoidea</taxon>
        <taxon>Araneidae</taxon>
        <taxon>Caerostris</taxon>
    </lineage>
</organism>
<proteinExistence type="predicted"/>
<dbReference type="EMBL" id="BPLQ01001730">
    <property type="protein sequence ID" value="GIX84576.1"/>
    <property type="molecule type" value="Genomic_DNA"/>
</dbReference>